<comment type="caution">
    <text evidence="1">The sequence shown here is derived from an EMBL/GenBank/DDBJ whole genome shotgun (WGS) entry which is preliminary data.</text>
</comment>
<name>A0A7J8PRM4_GOSRA</name>
<dbReference type="EMBL" id="JABEZZ010000008">
    <property type="protein sequence ID" value="MBA0591929.1"/>
    <property type="molecule type" value="Genomic_DNA"/>
</dbReference>
<accession>A0A7J8PRM4</accession>
<reference evidence="1 2" key="1">
    <citation type="journal article" date="2019" name="Genome Biol. Evol.">
        <title>Insights into the evolution of the New World diploid cottons (Gossypium, subgenus Houzingenia) based on genome sequencing.</title>
        <authorList>
            <person name="Grover C.E."/>
            <person name="Arick M.A. 2nd"/>
            <person name="Thrash A."/>
            <person name="Conover J.L."/>
            <person name="Sanders W.S."/>
            <person name="Peterson D.G."/>
            <person name="Frelichowski J.E."/>
            <person name="Scheffler J.A."/>
            <person name="Scheffler B.E."/>
            <person name="Wendel J.F."/>
        </authorList>
    </citation>
    <scope>NUCLEOTIDE SEQUENCE [LARGE SCALE GENOMIC DNA]</scope>
    <source>
        <strain evidence="1">8</strain>
        <tissue evidence="1">Leaf</tissue>
    </source>
</reference>
<gene>
    <name evidence="1" type="ORF">Gorai_008921</name>
</gene>
<evidence type="ECO:0000313" key="2">
    <source>
        <dbReference type="Proteomes" id="UP000593578"/>
    </source>
</evidence>
<proteinExistence type="predicted"/>
<organism evidence="1 2">
    <name type="scientific">Gossypium raimondii</name>
    <name type="common">Peruvian cotton</name>
    <name type="synonym">Gossypium klotzschianum subsp. raimondii</name>
    <dbReference type="NCBI Taxonomy" id="29730"/>
    <lineage>
        <taxon>Eukaryota</taxon>
        <taxon>Viridiplantae</taxon>
        <taxon>Streptophyta</taxon>
        <taxon>Embryophyta</taxon>
        <taxon>Tracheophyta</taxon>
        <taxon>Spermatophyta</taxon>
        <taxon>Magnoliopsida</taxon>
        <taxon>eudicotyledons</taxon>
        <taxon>Gunneridae</taxon>
        <taxon>Pentapetalae</taxon>
        <taxon>rosids</taxon>
        <taxon>malvids</taxon>
        <taxon>Malvales</taxon>
        <taxon>Malvaceae</taxon>
        <taxon>Malvoideae</taxon>
        <taxon>Gossypium</taxon>
    </lineage>
</organism>
<evidence type="ECO:0000313" key="1">
    <source>
        <dbReference type="EMBL" id="MBA0591929.1"/>
    </source>
</evidence>
<dbReference type="Proteomes" id="UP000593578">
    <property type="component" value="Unassembled WGS sequence"/>
</dbReference>
<dbReference type="AlphaFoldDB" id="A0A7J8PRM4"/>
<sequence>MHKGYVECAEIMLKSQQCEKGGAHLIMLFYTLPFRCPEAANYFPGRVTLE</sequence>
<protein>
    <submittedName>
        <fullName evidence="1">Uncharacterized protein</fullName>
    </submittedName>
</protein>